<keyword evidence="1" id="KW-0645">Protease</keyword>
<dbReference type="PANTHER" id="PTHR43343">
    <property type="entry name" value="PEPTIDASE S12"/>
    <property type="match status" value="1"/>
</dbReference>
<reference evidence="4" key="1">
    <citation type="submission" date="2006-06" db="EMBL/GenBank/DDBJ databases">
        <title>Complete sequence of Trichodesmium erythraeum IMS101.</title>
        <authorList>
            <consortium name="US DOE Joint Genome Institute"/>
            <person name="Copeland A."/>
            <person name="Lucas S."/>
            <person name="Lapidus A."/>
            <person name="Barry K."/>
            <person name="Detter J.C."/>
            <person name="Glavina del Rio T."/>
            <person name="Hammon N."/>
            <person name="Israni S."/>
            <person name="Dalin E."/>
            <person name="Tice H."/>
            <person name="Pitluck S."/>
            <person name="Kiss H."/>
            <person name="Munk A.C."/>
            <person name="Brettin T."/>
            <person name="Bruce D."/>
            <person name="Han C."/>
            <person name="Tapia R."/>
            <person name="Gilna P."/>
            <person name="Schmutz J."/>
            <person name="Larimer F."/>
            <person name="Land M."/>
            <person name="Hauser L."/>
            <person name="Kyrpides N."/>
            <person name="Kim E."/>
            <person name="Richardson P."/>
        </authorList>
    </citation>
    <scope>NUCLEOTIDE SEQUENCE [LARGE SCALE GENOMIC DNA]</scope>
    <source>
        <strain evidence="4">IMS101</strain>
    </source>
</reference>
<dbReference type="Pfam" id="PF13365">
    <property type="entry name" value="Trypsin_2"/>
    <property type="match status" value="1"/>
</dbReference>
<gene>
    <name evidence="4" type="ordered locus">Tery_3710</name>
</gene>
<feature type="domain" description="Peptidase C-terminal archaeal/bacterial" evidence="3">
    <location>
        <begin position="295"/>
        <end position="358"/>
    </location>
</feature>
<sequence length="394" mass="42974">MKVKFLQKATSRILALGIGVSVNFTNFSVVNAQIRADKTIKIRYKNQIESIFVQSIEEQTNIRVYQQTNQAVVSIDTDKANGSGTIISRDGMVLTNAHVVSQGGIVKITLADGRKVEADVIGFGEKGLDLAVLKIRGETNLPTIRIASSGDIKVGQRAFAIGNPFGRFQGTLTVGIVSRIDEERGLIQTDAAINPGNSGGPLLNSAGELIGVNTAILTPSQLGGNIGIGFAISIDKVPELLKAVRERRAPLVAQHSRSRMFDEDFAKKLDFDALIEVQGNLDGESNVLPVDNSYYDLYAFKGRAGQKISIDMSSNQIDSYLILLNSEDQELAQDDDSGEDKNARIIIILPKDGTYKLLANSYEAGESGKYELKIEAISPKMRILFEQEKSNFYR</sequence>
<evidence type="ECO:0000256" key="1">
    <source>
        <dbReference type="ARBA" id="ARBA00022670"/>
    </source>
</evidence>
<dbReference type="InterPro" id="IPR007280">
    <property type="entry name" value="Peptidase_C_arc/bac"/>
</dbReference>
<dbReference type="InterPro" id="IPR009003">
    <property type="entry name" value="Peptidase_S1_PA"/>
</dbReference>
<dbReference type="InterPro" id="IPR001940">
    <property type="entry name" value="Peptidase_S1C"/>
</dbReference>
<evidence type="ECO:0000313" key="4">
    <source>
        <dbReference type="EMBL" id="ABG52769.1"/>
    </source>
</evidence>
<organism evidence="4">
    <name type="scientific">Trichodesmium erythraeum (strain IMS101)</name>
    <dbReference type="NCBI Taxonomy" id="203124"/>
    <lineage>
        <taxon>Bacteria</taxon>
        <taxon>Bacillati</taxon>
        <taxon>Cyanobacteriota</taxon>
        <taxon>Cyanophyceae</taxon>
        <taxon>Oscillatoriophycideae</taxon>
        <taxon>Oscillatoriales</taxon>
        <taxon>Microcoleaceae</taxon>
        <taxon>Trichodesmium</taxon>
    </lineage>
</organism>
<dbReference type="KEGG" id="ter:Tery_3710"/>
<dbReference type="AlphaFoldDB" id="Q10YA5"/>
<evidence type="ECO:0000256" key="2">
    <source>
        <dbReference type="ARBA" id="ARBA00022801"/>
    </source>
</evidence>
<dbReference type="Pfam" id="PF04151">
    <property type="entry name" value="PPC"/>
    <property type="match status" value="1"/>
</dbReference>
<dbReference type="InterPro" id="IPR051201">
    <property type="entry name" value="Chloro_Bact_Ser_Proteases"/>
</dbReference>
<dbReference type="PANTHER" id="PTHR43343:SF3">
    <property type="entry name" value="PROTEASE DO-LIKE 8, CHLOROPLASTIC"/>
    <property type="match status" value="1"/>
</dbReference>
<evidence type="ECO:0000259" key="3">
    <source>
        <dbReference type="Pfam" id="PF04151"/>
    </source>
</evidence>
<name>Q10YA5_TRIEI</name>
<dbReference type="HOGENOM" id="CLU_042005_0_0_3"/>
<keyword evidence="2" id="KW-0378">Hydrolase</keyword>
<dbReference type="STRING" id="203124.Tery_3710"/>
<protein>
    <submittedName>
        <fullName evidence="4">Peptidase S1 and S6, chymotrypsin/Hap</fullName>
    </submittedName>
</protein>
<dbReference type="GO" id="GO:0004252">
    <property type="term" value="F:serine-type endopeptidase activity"/>
    <property type="evidence" value="ECO:0007669"/>
    <property type="project" value="InterPro"/>
</dbReference>
<dbReference type="Gene3D" id="2.60.120.380">
    <property type="match status" value="1"/>
</dbReference>
<dbReference type="OrthoDB" id="495674at2"/>
<accession>Q10YA5</accession>
<dbReference type="GO" id="GO:0006508">
    <property type="term" value="P:proteolysis"/>
    <property type="evidence" value="ECO:0007669"/>
    <property type="project" value="UniProtKB-KW"/>
</dbReference>
<dbReference type="EMBL" id="CP000393">
    <property type="protein sequence ID" value="ABG52769.1"/>
    <property type="molecule type" value="Genomic_DNA"/>
</dbReference>
<dbReference type="eggNOG" id="COG0265">
    <property type="taxonomic scope" value="Bacteria"/>
</dbReference>
<dbReference type="PRINTS" id="PR00834">
    <property type="entry name" value="PROTEASES2C"/>
</dbReference>
<dbReference type="Gene3D" id="2.40.10.120">
    <property type="match status" value="1"/>
</dbReference>
<dbReference type="RefSeq" id="WP_011613100.1">
    <property type="nucleotide sequence ID" value="NC_008312.1"/>
</dbReference>
<dbReference type="SUPFAM" id="SSF50494">
    <property type="entry name" value="Trypsin-like serine proteases"/>
    <property type="match status" value="1"/>
</dbReference>
<proteinExistence type="predicted"/>